<gene>
    <name evidence="1" type="ORF">VN97_g9146</name>
</gene>
<comment type="caution">
    <text evidence="1">The sequence shown here is derived from an EMBL/GenBank/DDBJ whole genome shotgun (WGS) entry which is preliminary data.</text>
</comment>
<proteinExistence type="predicted"/>
<accession>A0AAI9TC47</accession>
<dbReference type="AlphaFoldDB" id="A0AAI9TC47"/>
<organism evidence="1 2">
    <name type="scientific">Penicillium thymicola</name>
    <dbReference type="NCBI Taxonomy" id="293382"/>
    <lineage>
        <taxon>Eukaryota</taxon>
        <taxon>Fungi</taxon>
        <taxon>Dikarya</taxon>
        <taxon>Ascomycota</taxon>
        <taxon>Pezizomycotina</taxon>
        <taxon>Eurotiomycetes</taxon>
        <taxon>Eurotiomycetidae</taxon>
        <taxon>Eurotiales</taxon>
        <taxon>Aspergillaceae</taxon>
        <taxon>Penicillium</taxon>
    </lineage>
</organism>
<evidence type="ECO:0000313" key="1">
    <source>
        <dbReference type="EMBL" id="KAJ9484224.1"/>
    </source>
</evidence>
<evidence type="ECO:0000313" key="2">
    <source>
        <dbReference type="Proteomes" id="UP001227192"/>
    </source>
</evidence>
<dbReference type="Proteomes" id="UP001227192">
    <property type="component" value="Unassembled WGS sequence"/>
</dbReference>
<protein>
    <submittedName>
        <fullName evidence="1">Uncharacterized protein</fullName>
    </submittedName>
</protein>
<reference evidence="1" key="1">
    <citation type="submission" date="2015-06" db="EMBL/GenBank/DDBJ databases">
        <authorList>
            <person name="Nguyen H."/>
        </authorList>
    </citation>
    <scope>NUCLEOTIDE SEQUENCE</scope>
    <source>
        <strain evidence="1">DAOM 180753</strain>
    </source>
</reference>
<name>A0AAI9TC47_PENTH</name>
<reference evidence="1" key="2">
    <citation type="journal article" date="2016" name="Fungal Biol.">
        <title>Ochratoxin A production by Penicillium thymicola.</title>
        <authorList>
            <person name="Nguyen H.D.T."/>
            <person name="McMullin D.R."/>
            <person name="Ponomareva E."/>
            <person name="Riley R."/>
            <person name="Pomraning K.R."/>
            <person name="Baker S.E."/>
            <person name="Seifert K.A."/>
        </authorList>
    </citation>
    <scope>NUCLEOTIDE SEQUENCE</scope>
    <source>
        <strain evidence="1">DAOM 180753</strain>
    </source>
</reference>
<keyword evidence="2" id="KW-1185">Reference proteome</keyword>
<dbReference type="EMBL" id="LACB01000358">
    <property type="protein sequence ID" value="KAJ9484224.1"/>
    <property type="molecule type" value="Genomic_DNA"/>
</dbReference>
<sequence length="111" mass="12239">MSPPNETRLTDKGVYMTTNYLQATELASRWPVDFDRNGHIHATRIHATRTPEDPAPMTYAYGLPVFIARGETPLIGRADAGKLGHMTLKIDESIKNTLAFSVGSSPRLSLL</sequence>